<name>C8XE73_NAKMY</name>
<evidence type="ECO:0000256" key="1">
    <source>
        <dbReference type="SAM" id="Phobius"/>
    </source>
</evidence>
<dbReference type="InParanoid" id="C8XE73"/>
<keyword evidence="3" id="KW-1185">Reference proteome</keyword>
<keyword evidence="1" id="KW-0812">Transmembrane</keyword>
<dbReference type="Proteomes" id="UP000002218">
    <property type="component" value="Chromosome"/>
</dbReference>
<feature type="transmembrane region" description="Helical" evidence="1">
    <location>
        <begin position="61"/>
        <end position="83"/>
    </location>
</feature>
<dbReference type="InterPro" id="IPR025962">
    <property type="entry name" value="SdpI/YhfL"/>
</dbReference>
<evidence type="ECO:0000313" key="3">
    <source>
        <dbReference type="Proteomes" id="UP000002218"/>
    </source>
</evidence>
<keyword evidence="1" id="KW-0472">Membrane</keyword>
<proteinExistence type="predicted"/>
<accession>C8XE73</accession>
<gene>
    <name evidence="2" type="ordered locus">Namu_5394</name>
</gene>
<organism evidence="2 3">
    <name type="scientific">Nakamurella multipartita (strain ATCC 700099 / DSM 44233 / CIP 104796 / JCM 9543 / NBRC 105858 / Y-104)</name>
    <name type="common">Microsphaera multipartita</name>
    <dbReference type="NCBI Taxonomy" id="479431"/>
    <lineage>
        <taxon>Bacteria</taxon>
        <taxon>Bacillati</taxon>
        <taxon>Actinomycetota</taxon>
        <taxon>Actinomycetes</taxon>
        <taxon>Nakamurellales</taxon>
        <taxon>Nakamurellaceae</taxon>
        <taxon>Nakamurella</taxon>
    </lineage>
</organism>
<feature type="transmembrane region" description="Helical" evidence="1">
    <location>
        <begin position="90"/>
        <end position="111"/>
    </location>
</feature>
<dbReference type="EMBL" id="CP001737">
    <property type="protein sequence ID" value="ACV81657.1"/>
    <property type="molecule type" value="Genomic_DNA"/>
</dbReference>
<evidence type="ECO:0000313" key="2">
    <source>
        <dbReference type="EMBL" id="ACV81657.1"/>
    </source>
</evidence>
<reference evidence="3" key="1">
    <citation type="submission" date="2009-09" db="EMBL/GenBank/DDBJ databases">
        <title>The complete genome of Nakamurella multipartita DSM 44233.</title>
        <authorList>
            <consortium name="US DOE Joint Genome Institute (JGI-PGF)"/>
            <person name="Lucas S."/>
            <person name="Copeland A."/>
            <person name="Lapidus A."/>
            <person name="Glavina del Rio T."/>
            <person name="Dalin E."/>
            <person name="Tice H."/>
            <person name="Bruce D."/>
            <person name="Goodwin L."/>
            <person name="Pitluck S."/>
            <person name="Kyrpides N."/>
            <person name="Mavromatis K."/>
            <person name="Ivanova N."/>
            <person name="Ovchinnikova G."/>
            <person name="Sims D."/>
            <person name="Meincke L."/>
            <person name="Brettin T."/>
            <person name="Detter J.C."/>
            <person name="Han C."/>
            <person name="Larimer F."/>
            <person name="Land M."/>
            <person name="Hauser L."/>
            <person name="Markowitz V."/>
            <person name="Cheng J.-F."/>
            <person name="Hugenholtz P."/>
            <person name="Woyke T."/>
            <person name="Wu D."/>
            <person name="Klenk H.-P."/>
            <person name="Eisen J.A."/>
        </authorList>
    </citation>
    <scope>NUCLEOTIDE SEQUENCE [LARGE SCALE GENOMIC DNA]</scope>
    <source>
        <strain evidence="3">ATCC 700099 / DSM 44233 / CIP 104796 / JCM 9543 / NBRC 105858 / Y-104</strain>
    </source>
</reference>
<protein>
    <submittedName>
        <fullName evidence="2">Pyruvate dehydrogenase complex, E1 component, alpha subunit</fullName>
    </submittedName>
</protein>
<keyword evidence="1" id="KW-1133">Transmembrane helix</keyword>
<reference evidence="2 3" key="2">
    <citation type="journal article" date="2010" name="Stand. Genomic Sci.">
        <title>Complete genome sequence of Nakamurella multipartita type strain (Y-104).</title>
        <authorList>
            <person name="Tice H."/>
            <person name="Mayilraj S."/>
            <person name="Sims D."/>
            <person name="Lapidus A."/>
            <person name="Nolan M."/>
            <person name="Lucas S."/>
            <person name="Glavina Del Rio T."/>
            <person name="Copeland A."/>
            <person name="Cheng J.F."/>
            <person name="Meincke L."/>
            <person name="Bruce D."/>
            <person name="Goodwin L."/>
            <person name="Pitluck S."/>
            <person name="Ivanova N."/>
            <person name="Mavromatis K."/>
            <person name="Ovchinnikova G."/>
            <person name="Pati A."/>
            <person name="Chen A."/>
            <person name="Palaniappan K."/>
            <person name="Land M."/>
            <person name="Hauser L."/>
            <person name="Chang Y.J."/>
            <person name="Jeffries C.D."/>
            <person name="Detter J.C."/>
            <person name="Brettin T."/>
            <person name="Rohde M."/>
            <person name="Goker M."/>
            <person name="Bristow J."/>
            <person name="Eisen J.A."/>
            <person name="Markowitz V."/>
            <person name="Hugenholtz P."/>
            <person name="Kyrpides N.C."/>
            <person name="Klenk H.P."/>
            <person name="Chen F."/>
        </authorList>
    </citation>
    <scope>NUCLEOTIDE SEQUENCE [LARGE SCALE GENOMIC DNA]</scope>
    <source>
        <strain evidence="3">ATCC 700099 / DSM 44233 / CIP 104796 / JCM 9543 / NBRC 105858 / Y-104</strain>
    </source>
</reference>
<keyword evidence="2" id="KW-0670">Pyruvate</keyword>
<dbReference type="KEGG" id="nml:Namu_5394"/>
<dbReference type="STRING" id="479431.Namu_5394"/>
<dbReference type="AlphaFoldDB" id="C8XE73"/>
<sequence length="157" mass="15011" precursor="true">MPTASLALTLPLAAVLLVVAGLAGSMGLRARSGSLTRDGRMGVRTPASLASDESFGVANRIAAPVALGAAVIAAVLAVLLLVLPLSAAAALICFVVGLAAAFALLVTAGVLGDRAARHVPIPARQPAASGAGCGGCGCGGGGCSKLTRNSSTAADPA</sequence>
<dbReference type="Pfam" id="PF13630">
    <property type="entry name" value="SdpI"/>
    <property type="match status" value="1"/>
</dbReference>
<dbReference type="RefSeq" id="WP_015750457.1">
    <property type="nucleotide sequence ID" value="NC_013235.1"/>
</dbReference>
<dbReference type="HOGENOM" id="CLU_130251_1_0_11"/>